<evidence type="ECO:0000256" key="3">
    <source>
        <dbReference type="ARBA" id="ARBA00022679"/>
    </source>
</evidence>
<sequence length="317" mass="37081">MEYSVISLLLFLIMLLYFKVADKYNIVDKPNHRSAHTEVTLRGGGIVFWFASLIYCLIYCPNQYLFLIGITLISGISFLDDIRSLPNKIRLFVHFISISIAFFSLNLFIQIPIWMVFLAYVFFIGTLNAYNFMDGINGITGFYSFVVLSSLLYVNEYIVYFIDNDFIIYPIVASLVFLFFNFRKKAKCFAGDVGSIGMGFWIVYLLLMIILKTNNVIWVFFLIVYGVDTGCTIFHRLYLRENIFEAHRHHFYQILCNDFKIQHRYVALAYGLLQLVASYIIVKCFEMNNYYVASVVVLFLLLIYSTKFYLLKKMKNV</sequence>
<feature type="transmembrane region" description="Helical" evidence="8">
    <location>
        <begin position="64"/>
        <end position="82"/>
    </location>
</feature>
<dbReference type="CDD" id="cd06854">
    <property type="entry name" value="GT_WbpL_WbcO_like"/>
    <property type="match status" value="1"/>
</dbReference>
<dbReference type="GO" id="GO:0046872">
    <property type="term" value="F:metal ion binding"/>
    <property type="evidence" value="ECO:0007669"/>
    <property type="project" value="UniProtKB-KW"/>
</dbReference>
<protein>
    <submittedName>
        <fullName evidence="9">Glycosyltransferase family 4 protein</fullName>
    </submittedName>
</protein>
<dbReference type="PANTHER" id="PTHR22926:SF3">
    <property type="entry name" value="UNDECAPRENYL-PHOSPHATE ALPHA-N-ACETYLGLUCOSAMINYL 1-PHOSPHATE TRANSFERASE"/>
    <property type="match status" value="1"/>
</dbReference>
<gene>
    <name evidence="9" type="ORF">EH230_02160</name>
</gene>
<evidence type="ECO:0000256" key="1">
    <source>
        <dbReference type="ARBA" id="ARBA00004651"/>
    </source>
</evidence>
<keyword evidence="4 8" id="KW-0812">Transmembrane</keyword>
<dbReference type="AlphaFoldDB" id="A0A437UED9"/>
<feature type="transmembrane region" description="Helical" evidence="8">
    <location>
        <begin position="142"/>
        <end position="160"/>
    </location>
</feature>
<accession>A0A437UED9</accession>
<dbReference type="GO" id="GO:0016780">
    <property type="term" value="F:phosphotransferase activity, for other substituted phosphate groups"/>
    <property type="evidence" value="ECO:0007669"/>
    <property type="project" value="InterPro"/>
</dbReference>
<feature type="transmembrane region" description="Helical" evidence="8">
    <location>
        <begin position="111"/>
        <end position="130"/>
    </location>
</feature>
<keyword evidence="3" id="KW-0808">Transferase</keyword>
<evidence type="ECO:0000256" key="4">
    <source>
        <dbReference type="ARBA" id="ARBA00022692"/>
    </source>
</evidence>
<dbReference type="Pfam" id="PF00953">
    <property type="entry name" value="Glycos_transf_4"/>
    <property type="match status" value="1"/>
</dbReference>
<keyword evidence="5 8" id="KW-1133">Transmembrane helix</keyword>
<dbReference type="PANTHER" id="PTHR22926">
    <property type="entry name" value="PHOSPHO-N-ACETYLMURAMOYL-PENTAPEPTIDE-TRANSFERASE"/>
    <property type="match status" value="1"/>
</dbReference>
<dbReference type="Proteomes" id="UP000288951">
    <property type="component" value="Unassembled WGS sequence"/>
</dbReference>
<feature type="transmembrane region" description="Helical" evidence="8">
    <location>
        <begin position="166"/>
        <end position="182"/>
    </location>
</feature>
<evidence type="ECO:0000256" key="8">
    <source>
        <dbReference type="SAM" id="Phobius"/>
    </source>
</evidence>
<comment type="subcellular location">
    <subcellularLocation>
        <location evidence="1">Cell membrane</location>
        <topology evidence="1">Multi-pass membrane protein</topology>
    </subcellularLocation>
</comment>
<dbReference type="GO" id="GO:0044038">
    <property type="term" value="P:cell wall macromolecule biosynthetic process"/>
    <property type="evidence" value="ECO:0007669"/>
    <property type="project" value="TreeGrafter"/>
</dbReference>
<evidence type="ECO:0000256" key="7">
    <source>
        <dbReference type="PIRSR" id="PIRSR600715-1"/>
    </source>
</evidence>
<keyword evidence="10" id="KW-1185">Reference proteome</keyword>
<evidence type="ECO:0000256" key="6">
    <source>
        <dbReference type="ARBA" id="ARBA00023136"/>
    </source>
</evidence>
<feature type="transmembrane region" description="Helical" evidence="8">
    <location>
        <begin position="89"/>
        <end position="105"/>
    </location>
</feature>
<dbReference type="OrthoDB" id="9783652at2"/>
<keyword evidence="6 8" id="KW-0472">Membrane</keyword>
<keyword evidence="7" id="KW-0479">Metal-binding</keyword>
<evidence type="ECO:0000313" key="10">
    <source>
        <dbReference type="Proteomes" id="UP000288951"/>
    </source>
</evidence>
<evidence type="ECO:0000313" key="9">
    <source>
        <dbReference type="EMBL" id="RVU91919.1"/>
    </source>
</evidence>
<dbReference type="GO" id="GO:0005886">
    <property type="term" value="C:plasma membrane"/>
    <property type="evidence" value="ECO:0007669"/>
    <property type="project" value="UniProtKB-SubCell"/>
</dbReference>
<reference evidence="9" key="1">
    <citation type="submission" date="2018-12" db="EMBL/GenBank/DDBJ databases">
        <title>Draft genome sequence of Flaovobacterium columnare ARS1 isolated from channel catfish in Alabama.</title>
        <authorList>
            <person name="Cai W."/>
            <person name="Arias C."/>
        </authorList>
    </citation>
    <scope>NUCLEOTIDE SEQUENCE [LARGE SCALE GENOMIC DNA]</scope>
    <source>
        <strain evidence="9">ARS1</strain>
    </source>
</reference>
<dbReference type="GO" id="GO:0009103">
    <property type="term" value="P:lipopolysaccharide biosynthetic process"/>
    <property type="evidence" value="ECO:0007669"/>
    <property type="project" value="TreeGrafter"/>
</dbReference>
<feature type="transmembrane region" description="Helical" evidence="8">
    <location>
        <begin position="6"/>
        <end position="27"/>
    </location>
</feature>
<dbReference type="InterPro" id="IPR000715">
    <property type="entry name" value="Glycosyl_transferase_4"/>
</dbReference>
<feature type="transmembrane region" description="Helical" evidence="8">
    <location>
        <begin position="217"/>
        <end position="239"/>
    </location>
</feature>
<proteinExistence type="predicted"/>
<feature type="transmembrane region" description="Helical" evidence="8">
    <location>
        <begin position="265"/>
        <end position="282"/>
    </location>
</feature>
<feature type="transmembrane region" description="Helical" evidence="8">
    <location>
        <begin position="288"/>
        <end position="310"/>
    </location>
</feature>
<dbReference type="GO" id="GO:0071555">
    <property type="term" value="P:cell wall organization"/>
    <property type="evidence" value="ECO:0007669"/>
    <property type="project" value="TreeGrafter"/>
</dbReference>
<feature type="transmembrane region" description="Helical" evidence="8">
    <location>
        <begin position="39"/>
        <end position="58"/>
    </location>
</feature>
<feature type="transmembrane region" description="Helical" evidence="8">
    <location>
        <begin position="189"/>
        <end position="211"/>
    </location>
</feature>
<evidence type="ECO:0000256" key="2">
    <source>
        <dbReference type="ARBA" id="ARBA00022475"/>
    </source>
</evidence>
<comment type="caution">
    <text evidence="9">The sequence shown here is derived from an EMBL/GenBank/DDBJ whole genome shotgun (WGS) entry which is preliminary data.</text>
</comment>
<name>A0A437UED9_9FLAO</name>
<evidence type="ECO:0000256" key="5">
    <source>
        <dbReference type="ARBA" id="ARBA00022989"/>
    </source>
</evidence>
<keyword evidence="7" id="KW-0460">Magnesium</keyword>
<feature type="binding site" evidence="7">
    <location>
        <position position="192"/>
    </location>
    <ligand>
        <name>Mg(2+)</name>
        <dbReference type="ChEBI" id="CHEBI:18420"/>
    </ligand>
</feature>
<organism evidence="9 10">
    <name type="scientific">Flavobacterium columnare</name>
    <dbReference type="NCBI Taxonomy" id="996"/>
    <lineage>
        <taxon>Bacteria</taxon>
        <taxon>Pseudomonadati</taxon>
        <taxon>Bacteroidota</taxon>
        <taxon>Flavobacteriia</taxon>
        <taxon>Flavobacteriales</taxon>
        <taxon>Flavobacteriaceae</taxon>
        <taxon>Flavobacterium</taxon>
    </lineage>
</organism>
<feature type="binding site" evidence="7">
    <location>
        <position position="131"/>
    </location>
    <ligand>
        <name>Mg(2+)</name>
        <dbReference type="ChEBI" id="CHEBI:18420"/>
    </ligand>
</feature>
<keyword evidence="2" id="KW-1003">Cell membrane</keyword>
<comment type="cofactor">
    <cofactor evidence="7">
        <name>Mg(2+)</name>
        <dbReference type="ChEBI" id="CHEBI:18420"/>
    </cofactor>
</comment>
<dbReference type="EMBL" id="RQSM01000002">
    <property type="protein sequence ID" value="RVU91919.1"/>
    <property type="molecule type" value="Genomic_DNA"/>
</dbReference>